<dbReference type="SUPFAM" id="SSF100879">
    <property type="entry name" value="Lesion bypass DNA polymerase (Y-family), little finger domain"/>
    <property type="match status" value="1"/>
</dbReference>
<dbReference type="Gene3D" id="3.40.1170.60">
    <property type="match status" value="1"/>
</dbReference>
<dbReference type="InterPro" id="IPR043128">
    <property type="entry name" value="Rev_trsase/Diguanyl_cyclase"/>
</dbReference>
<keyword evidence="7" id="KW-1185">Reference proteome</keyword>
<dbReference type="Gene3D" id="1.10.150.20">
    <property type="entry name" value="5' to 3' exonuclease, C-terminal subdomain"/>
    <property type="match status" value="1"/>
</dbReference>
<feature type="compositionally biased region" description="Basic and acidic residues" evidence="4">
    <location>
        <begin position="549"/>
        <end position="561"/>
    </location>
</feature>
<organism evidence="6 7">
    <name type="scientific">Ameiurus melas</name>
    <name type="common">Black bullhead</name>
    <name type="synonym">Silurus melas</name>
    <dbReference type="NCBI Taxonomy" id="219545"/>
    <lineage>
        <taxon>Eukaryota</taxon>
        <taxon>Metazoa</taxon>
        <taxon>Chordata</taxon>
        <taxon>Craniata</taxon>
        <taxon>Vertebrata</taxon>
        <taxon>Euteleostomi</taxon>
        <taxon>Actinopterygii</taxon>
        <taxon>Neopterygii</taxon>
        <taxon>Teleostei</taxon>
        <taxon>Ostariophysi</taxon>
        <taxon>Siluriformes</taxon>
        <taxon>Ictaluridae</taxon>
        <taxon>Ameiurus</taxon>
    </lineage>
</organism>
<dbReference type="Pfam" id="PF11799">
    <property type="entry name" value="IMS_C"/>
    <property type="match status" value="1"/>
</dbReference>
<dbReference type="Pfam" id="PF14377">
    <property type="entry name" value="UBM"/>
    <property type="match status" value="2"/>
</dbReference>
<comment type="caution">
    <text evidence="6">The sequence shown here is derived from an EMBL/GenBank/DDBJ whole genome shotgun (WGS) entry which is preliminary data.</text>
</comment>
<evidence type="ECO:0000256" key="1">
    <source>
        <dbReference type="ARBA" id="ARBA00010945"/>
    </source>
</evidence>
<dbReference type="PANTHER" id="PTHR46404">
    <property type="entry name" value="DNA POLYMERASE IOTA"/>
    <property type="match status" value="1"/>
</dbReference>
<reference evidence="6 7" key="1">
    <citation type="submission" date="2020-02" db="EMBL/GenBank/DDBJ databases">
        <title>A chromosome-scale genome assembly of the black bullhead catfish (Ameiurus melas).</title>
        <authorList>
            <person name="Wen M."/>
            <person name="Zham M."/>
            <person name="Cabau C."/>
            <person name="Klopp C."/>
            <person name="Donnadieu C."/>
            <person name="Roques C."/>
            <person name="Bouchez O."/>
            <person name="Lampietro C."/>
            <person name="Jouanno E."/>
            <person name="Herpin A."/>
            <person name="Louis A."/>
            <person name="Berthelot C."/>
            <person name="Parey E."/>
            <person name="Roest-Crollius H."/>
            <person name="Braasch I."/>
            <person name="Postlethwait J."/>
            <person name="Robinson-Rechavi M."/>
            <person name="Echchiki A."/>
            <person name="Begum T."/>
            <person name="Montfort J."/>
            <person name="Schartl M."/>
            <person name="Bobe J."/>
            <person name="Guiguen Y."/>
        </authorList>
    </citation>
    <scope>NUCLEOTIDE SEQUENCE [LARGE SCALE GENOMIC DNA]</scope>
    <source>
        <strain evidence="6">M_S1</strain>
        <tissue evidence="6">Blood</tissue>
    </source>
</reference>
<dbReference type="Gene3D" id="3.30.70.270">
    <property type="match status" value="1"/>
</dbReference>
<feature type="region of interest" description="Disordered" evidence="4">
    <location>
        <begin position="530"/>
        <end position="653"/>
    </location>
</feature>
<evidence type="ECO:0000313" key="7">
    <source>
        <dbReference type="Proteomes" id="UP000593565"/>
    </source>
</evidence>
<evidence type="ECO:0000313" key="6">
    <source>
        <dbReference type="EMBL" id="KAF4074826.1"/>
    </source>
</evidence>
<feature type="region of interest" description="Disordered" evidence="4">
    <location>
        <begin position="452"/>
        <end position="511"/>
    </location>
</feature>
<evidence type="ECO:0000256" key="2">
    <source>
        <dbReference type="ARBA" id="ARBA00022634"/>
    </source>
</evidence>
<dbReference type="EMBL" id="JAAGNN010000022">
    <property type="protein sequence ID" value="KAF4074826.1"/>
    <property type="molecule type" value="Genomic_DNA"/>
</dbReference>
<feature type="compositionally biased region" description="Polar residues" evidence="4">
    <location>
        <begin position="452"/>
        <end position="465"/>
    </location>
</feature>
<dbReference type="InterPro" id="IPR025527">
    <property type="entry name" value="HUWE1/Rev1_UBM"/>
</dbReference>
<dbReference type="InterPro" id="IPR043502">
    <property type="entry name" value="DNA/RNA_pol_sf"/>
</dbReference>
<dbReference type="InterPro" id="IPR053848">
    <property type="entry name" value="IMS_HHH_1"/>
</dbReference>
<dbReference type="FunFam" id="3.30.1490.100:FF:000003">
    <property type="entry name" value="Polymerase (DNA directed) iota"/>
    <property type="match status" value="1"/>
</dbReference>
<comment type="similarity">
    <text evidence="1">Belongs to the DNA polymerase type-Y family.</text>
</comment>
<dbReference type="InterPro" id="IPR001126">
    <property type="entry name" value="UmuC"/>
</dbReference>
<feature type="domain" description="UmuC" evidence="5">
    <location>
        <begin position="30"/>
        <end position="240"/>
    </location>
</feature>
<dbReference type="AlphaFoldDB" id="A0A7J5ZWE6"/>
<protein>
    <recommendedName>
        <fullName evidence="5">UmuC domain-containing protein</fullName>
    </recommendedName>
</protein>
<dbReference type="PIRSF" id="PIRSF036603">
    <property type="entry name" value="DPol_eta"/>
    <property type="match status" value="1"/>
</dbReference>
<dbReference type="Gene3D" id="6.10.250.1630">
    <property type="match status" value="2"/>
</dbReference>
<evidence type="ECO:0000259" key="5">
    <source>
        <dbReference type="PROSITE" id="PS50173"/>
    </source>
</evidence>
<gene>
    <name evidence="6" type="ORF">AMELA_G00243390</name>
</gene>
<dbReference type="GO" id="GO:0003887">
    <property type="term" value="F:DNA-directed DNA polymerase activity"/>
    <property type="evidence" value="ECO:0007669"/>
    <property type="project" value="InterPro"/>
</dbReference>
<dbReference type="PROSITE" id="PS50173">
    <property type="entry name" value="UMUC"/>
    <property type="match status" value="1"/>
</dbReference>
<evidence type="ECO:0000256" key="3">
    <source>
        <dbReference type="ARBA" id="ARBA00022679"/>
    </source>
</evidence>
<dbReference type="GO" id="GO:0003684">
    <property type="term" value="F:damaged DNA binding"/>
    <property type="evidence" value="ECO:0007669"/>
    <property type="project" value="InterPro"/>
</dbReference>
<dbReference type="Gene3D" id="3.30.1490.100">
    <property type="entry name" value="DNA polymerase, Y-family, little finger domain"/>
    <property type="match status" value="1"/>
</dbReference>
<dbReference type="GO" id="GO:0019985">
    <property type="term" value="P:translesion synthesis"/>
    <property type="evidence" value="ECO:0007669"/>
    <property type="project" value="TreeGrafter"/>
</dbReference>
<proteinExistence type="inferred from homology"/>
<dbReference type="PANTHER" id="PTHR46404:SF1">
    <property type="entry name" value="DNA POLYMERASE IOTA"/>
    <property type="match status" value="1"/>
</dbReference>
<dbReference type="Pfam" id="PF21999">
    <property type="entry name" value="IMS_HHH_1"/>
    <property type="match status" value="1"/>
</dbReference>
<dbReference type="InterPro" id="IPR036775">
    <property type="entry name" value="DNA_pol_Y-fam_lit_finger_sf"/>
</dbReference>
<evidence type="ECO:0000256" key="4">
    <source>
        <dbReference type="SAM" id="MobiDB-lite"/>
    </source>
</evidence>
<dbReference type="SUPFAM" id="SSF56672">
    <property type="entry name" value="DNA/RNA polymerases"/>
    <property type="match status" value="1"/>
</dbReference>
<accession>A0A7J5ZWE6</accession>
<dbReference type="FunFam" id="3.30.70.270:FF:000013">
    <property type="entry name" value="Polymerase (DNA directed) iota"/>
    <property type="match status" value="1"/>
</dbReference>
<dbReference type="InterPro" id="IPR017961">
    <property type="entry name" value="DNA_pol_Y-fam_little_finger"/>
</dbReference>
<name>A0A7J5ZWE6_AMEME</name>
<keyword evidence="2" id="KW-0237">DNA synthesis</keyword>
<keyword evidence="3" id="KW-0808">Transferase</keyword>
<dbReference type="GO" id="GO:0006281">
    <property type="term" value="P:DNA repair"/>
    <property type="evidence" value="ECO:0007669"/>
    <property type="project" value="InterPro"/>
</dbReference>
<dbReference type="Pfam" id="PF00817">
    <property type="entry name" value="IMS"/>
    <property type="match status" value="1"/>
</dbReference>
<sequence>MESGEEEDSEWITLDTGFTAGCVEDNPRVILHFDMDCFYAQVEMIRNPALRSKPVGVQQKYLVVTCNYMARAQGVAKMTSLNEALEKCPDLVLVRGEDLTYYREISYKVTELLMSYCPLVERLGLDENFVDVTEMVESRRRSTDISELSFVGHVYGHDVSGVAVQDHVSLALGSVIASELREVLFSRLGLTSCAGVASSKMLAKLVSGTFKPNQQTTLLPQSVPKLMSGLSGPSRTPGIGHKTAERLKALGVLSVRDLQLFPLSKLVCEFGEANAKRMQSLACGVDLSPVTPAGPPQSLSDEDSFKKISTLSEAESKISELLLSLSERMRKDGRLPQTIKLSLRRYGAPTRWFSRESRQGPIPTHTAHRIINGCPEAVPQLVSIAMKLLRRLVDVREPFHLTMLNMCFTNLQAKTPNRNTISSFFTSAHTPTHTSSTHSVCDAPSSFTQPETLCGTTIPQNNKQTSSSSSSPFIQHPIRAASSAPPVPERSDPTPDSRSVNFADLPPDVDRDVFRALPPHIQMELMSSFQEDPAERQEHHSRSAPPSPRSDDLLTRHRSESEEPGDVGAAERAPDGPDVPPNVDPYVFSQLPPDVQRELRTEWRRGKPTLKMSPKHTSRRITTTTTRDKRPARKRSHSGSLLKYFKPSSDKRS</sequence>
<feature type="compositionally biased region" description="Basic and acidic residues" evidence="4">
    <location>
        <begin position="595"/>
        <end position="605"/>
    </location>
</feature>
<dbReference type="Proteomes" id="UP000593565">
    <property type="component" value="Unassembled WGS sequence"/>
</dbReference>
<dbReference type="FunFam" id="3.40.1170.60:FF:000021">
    <property type="entry name" value="DNA polymerase IV"/>
    <property type="match status" value="1"/>
</dbReference>